<comment type="caution">
    <text evidence="2">The sequence shown here is derived from an EMBL/GenBank/DDBJ whole genome shotgun (WGS) entry which is preliminary data.</text>
</comment>
<protein>
    <submittedName>
        <fullName evidence="2">Uncharacterized protein</fullName>
    </submittedName>
</protein>
<dbReference type="EMBL" id="AMGY01000011">
    <property type="protein sequence ID" value="EXJ77010.1"/>
    <property type="molecule type" value="Genomic_DNA"/>
</dbReference>
<dbReference type="GeneID" id="19174248"/>
<dbReference type="AlphaFoldDB" id="W9XI36"/>
<keyword evidence="3" id="KW-1185">Reference proteome</keyword>
<proteinExistence type="predicted"/>
<gene>
    <name evidence="2" type="ORF">A1O3_10167</name>
</gene>
<dbReference type="RefSeq" id="XP_007738448.1">
    <property type="nucleotide sequence ID" value="XM_007740258.1"/>
</dbReference>
<evidence type="ECO:0000256" key="1">
    <source>
        <dbReference type="SAM" id="MobiDB-lite"/>
    </source>
</evidence>
<organism evidence="2 3">
    <name type="scientific">Capronia epimyces CBS 606.96</name>
    <dbReference type="NCBI Taxonomy" id="1182542"/>
    <lineage>
        <taxon>Eukaryota</taxon>
        <taxon>Fungi</taxon>
        <taxon>Dikarya</taxon>
        <taxon>Ascomycota</taxon>
        <taxon>Pezizomycotina</taxon>
        <taxon>Eurotiomycetes</taxon>
        <taxon>Chaetothyriomycetidae</taxon>
        <taxon>Chaetothyriales</taxon>
        <taxon>Herpotrichiellaceae</taxon>
        <taxon>Capronia</taxon>
    </lineage>
</organism>
<accession>W9XI36</accession>
<reference evidence="2 3" key="1">
    <citation type="submission" date="2013-03" db="EMBL/GenBank/DDBJ databases">
        <title>The Genome Sequence of Capronia epimyces CBS 606.96.</title>
        <authorList>
            <consortium name="The Broad Institute Genomics Platform"/>
            <person name="Cuomo C."/>
            <person name="de Hoog S."/>
            <person name="Gorbushina A."/>
            <person name="Walker B."/>
            <person name="Young S.K."/>
            <person name="Zeng Q."/>
            <person name="Gargeya S."/>
            <person name="Fitzgerald M."/>
            <person name="Haas B."/>
            <person name="Abouelleil A."/>
            <person name="Allen A.W."/>
            <person name="Alvarado L."/>
            <person name="Arachchi H.M."/>
            <person name="Berlin A.M."/>
            <person name="Chapman S.B."/>
            <person name="Gainer-Dewar J."/>
            <person name="Goldberg J."/>
            <person name="Griggs A."/>
            <person name="Gujja S."/>
            <person name="Hansen M."/>
            <person name="Howarth C."/>
            <person name="Imamovic A."/>
            <person name="Ireland A."/>
            <person name="Larimer J."/>
            <person name="McCowan C."/>
            <person name="Murphy C."/>
            <person name="Pearson M."/>
            <person name="Poon T.W."/>
            <person name="Priest M."/>
            <person name="Roberts A."/>
            <person name="Saif S."/>
            <person name="Shea T."/>
            <person name="Sisk P."/>
            <person name="Sykes S."/>
            <person name="Wortman J."/>
            <person name="Nusbaum C."/>
            <person name="Birren B."/>
        </authorList>
    </citation>
    <scope>NUCLEOTIDE SEQUENCE [LARGE SCALE GENOMIC DNA]</scope>
    <source>
        <strain evidence="2 3">CBS 606.96</strain>
    </source>
</reference>
<sequence>MPDCAERTEANLNTLFARYPDIKFNSTSDLFDGGHDKEHFSSPCSNITDHDETLLSTDSASTANTTPLRPIPRTADAPDVPNLADFLEEVEGTDLPAGSKEGFKTLARQMKELARLLVPSSGQYFDGYANSNREQFLGRSRSILARLHDSNNRLEEQVRNISYIRSLAPFTVEPAQRDMWSIYRQRARLIVK</sequence>
<feature type="region of interest" description="Disordered" evidence="1">
    <location>
        <begin position="58"/>
        <end position="78"/>
    </location>
</feature>
<feature type="compositionally biased region" description="Polar residues" evidence="1">
    <location>
        <begin position="58"/>
        <end position="67"/>
    </location>
</feature>
<dbReference type="Proteomes" id="UP000019478">
    <property type="component" value="Unassembled WGS sequence"/>
</dbReference>
<name>W9XI36_9EURO</name>
<dbReference type="OrthoDB" id="4140225at2759"/>
<dbReference type="HOGENOM" id="CLU_1414988_0_0_1"/>
<evidence type="ECO:0000313" key="3">
    <source>
        <dbReference type="Proteomes" id="UP000019478"/>
    </source>
</evidence>
<evidence type="ECO:0000313" key="2">
    <source>
        <dbReference type="EMBL" id="EXJ77010.1"/>
    </source>
</evidence>